<feature type="region of interest" description="Disordered" evidence="5">
    <location>
        <begin position="232"/>
        <end position="252"/>
    </location>
</feature>
<dbReference type="AlphaFoldDB" id="A0A9W7XJ14"/>
<dbReference type="InterPro" id="IPR023332">
    <property type="entry name" value="Proteasome_alpha-type"/>
</dbReference>
<dbReference type="InterPro" id="IPR050115">
    <property type="entry name" value="Proteasome_alpha"/>
</dbReference>
<evidence type="ECO:0000259" key="6">
    <source>
        <dbReference type="PROSITE" id="PS00388"/>
    </source>
</evidence>
<dbReference type="InterPro" id="IPR001353">
    <property type="entry name" value="Proteasome_sua/b"/>
</dbReference>
<evidence type="ECO:0000256" key="5">
    <source>
        <dbReference type="SAM" id="MobiDB-lite"/>
    </source>
</evidence>
<keyword evidence="8" id="KW-1185">Reference proteome</keyword>
<evidence type="ECO:0000256" key="4">
    <source>
        <dbReference type="RuleBase" id="RU000551"/>
    </source>
</evidence>
<evidence type="ECO:0000313" key="8">
    <source>
        <dbReference type="Proteomes" id="UP001145021"/>
    </source>
</evidence>
<protein>
    <recommendedName>
        <fullName evidence="4">Proteasome subunit alpha type</fullName>
    </recommendedName>
</protein>
<dbReference type="NCBIfam" id="NF003075">
    <property type="entry name" value="PRK03996.1"/>
    <property type="match status" value="1"/>
</dbReference>
<dbReference type="GO" id="GO:0016787">
    <property type="term" value="F:hydrolase activity"/>
    <property type="evidence" value="ECO:0007669"/>
    <property type="project" value="UniProtKB-KW"/>
</dbReference>
<proteinExistence type="inferred from homology"/>
<feature type="domain" description="Proteasome alpha-type subunits" evidence="6">
    <location>
        <begin position="3"/>
        <end position="25"/>
    </location>
</feature>
<dbReference type="InterPro" id="IPR029055">
    <property type="entry name" value="Ntn_hydrolases_N"/>
</dbReference>
<dbReference type="FunFam" id="3.60.20.10:FF:000004">
    <property type="entry name" value="Proteasome subunit alpha type-4"/>
    <property type="match status" value="1"/>
</dbReference>
<organism evidence="7 8">
    <name type="scientific">Coemansia asiatica</name>
    <dbReference type="NCBI Taxonomy" id="1052880"/>
    <lineage>
        <taxon>Eukaryota</taxon>
        <taxon>Fungi</taxon>
        <taxon>Fungi incertae sedis</taxon>
        <taxon>Zoopagomycota</taxon>
        <taxon>Kickxellomycotina</taxon>
        <taxon>Kickxellomycetes</taxon>
        <taxon>Kickxellales</taxon>
        <taxon>Kickxellaceae</taxon>
        <taxon>Coemansia</taxon>
    </lineage>
</organism>
<dbReference type="EMBL" id="JANBOH010000095">
    <property type="protein sequence ID" value="KAJ1645664.1"/>
    <property type="molecule type" value="Genomic_DNA"/>
</dbReference>
<dbReference type="Proteomes" id="UP001145021">
    <property type="component" value="Unassembled WGS sequence"/>
</dbReference>
<dbReference type="GO" id="GO:0005737">
    <property type="term" value="C:cytoplasm"/>
    <property type="evidence" value="ECO:0007669"/>
    <property type="project" value="UniProtKB-SubCell"/>
</dbReference>
<evidence type="ECO:0000256" key="1">
    <source>
        <dbReference type="ARBA" id="ARBA00022490"/>
    </source>
</evidence>
<comment type="subunit">
    <text evidence="4">The 26S proteasome consists of a 20S proteasome core and two 19S regulatory subunits.</text>
</comment>
<dbReference type="Pfam" id="PF10584">
    <property type="entry name" value="Proteasome_A_N"/>
    <property type="match status" value="1"/>
</dbReference>
<keyword evidence="7" id="KW-0378">Hydrolase</keyword>
<comment type="subcellular location">
    <subcellularLocation>
        <location evidence="4">Cytoplasm</location>
    </subcellularLocation>
    <subcellularLocation>
        <location evidence="4">Nucleus</location>
    </subcellularLocation>
</comment>
<keyword evidence="1 4" id="KW-0963">Cytoplasm</keyword>
<evidence type="ECO:0000256" key="2">
    <source>
        <dbReference type="ARBA" id="ARBA00022942"/>
    </source>
</evidence>
<dbReference type="PROSITE" id="PS51475">
    <property type="entry name" value="PROTEASOME_ALPHA_2"/>
    <property type="match status" value="1"/>
</dbReference>
<comment type="caution">
    <text evidence="7">The sequence shown here is derived from an EMBL/GenBank/DDBJ whole genome shotgun (WGS) entry which is preliminary data.</text>
</comment>
<dbReference type="Pfam" id="PF00227">
    <property type="entry name" value="Proteasome"/>
    <property type="match status" value="1"/>
</dbReference>
<evidence type="ECO:0000256" key="3">
    <source>
        <dbReference type="PROSITE-ProRule" id="PRU00808"/>
    </source>
</evidence>
<dbReference type="SUPFAM" id="SSF56235">
    <property type="entry name" value="N-terminal nucleophile aminohydrolases (Ntn hydrolases)"/>
    <property type="match status" value="1"/>
</dbReference>
<comment type="similarity">
    <text evidence="3 4">Belongs to the peptidase T1A family.</text>
</comment>
<dbReference type="GO" id="GO:0019773">
    <property type="term" value="C:proteasome core complex, alpha-subunit complex"/>
    <property type="evidence" value="ECO:0007669"/>
    <property type="project" value="UniProtKB-UniRule"/>
</dbReference>
<dbReference type="GO" id="GO:0006511">
    <property type="term" value="P:ubiquitin-dependent protein catabolic process"/>
    <property type="evidence" value="ECO:0007669"/>
    <property type="project" value="InterPro"/>
</dbReference>
<sequence>MSYDRALTIFSPDGHLFQVEYAQEAVRKGTCAVGICGKDSVILGVEKKAALKLQDSRTMRKIHRLDDHIFIASAGLVADARVLVDMARVECQNHRLTVEDPPSVEFITHYIASIQQRYTQSGGRRPFGISTLIVGFDPDNTPKLFQTDPAGIYYQWKANAIGRNSQTVHEFLEKHYTADISEADGIKLAVKSLLEVVQTGAKNIEILVITRDGSRTPNIEEIEQVIRTIEAEKAEEAERKSSRRRPGAAPSS</sequence>
<dbReference type="PROSITE" id="PS00388">
    <property type="entry name" value="PROTEASOME_ALPHA_1"/>
    <property type="match status" value="1"/>
</dbReference>
<reference evidence="7" key="1">
    <citation type="submission" date="2022-07" db="EMBL/GenBank/DDBJ databases">
        <title>Phylogenomic reconstructions and comparative analyses of Kickxellomycotina fungi.</title>
        <authorList>
            <person name="Reynolds N.K."/>
            <person name="Stajich J.E."/>
            <person name="Barry K."/>
            <person name="Grigoriev I.V."/>
            <person name="Crous P."/>
            <person name="Smith M.E."/>
        </authorList>
    </citation>
    <scope>NUCLEOTIDE SEQUENCE</scope>
    <source>
        <strain evidence="7">NBRC 105413</strain>
    </source>
</reference>
<evidence type="ECO:0000313" key="7">
    <source>
        <dbReference type="EMBL" id="KAJ1645664.1"/>
    </source>
</evidence>
<dbReference type="Gene3D" id="3.60.20.10">
    <property type="entry name" value="Glutamine Phosphoribosylpyrophosphate, subunit 1, domain 1"/>
    <property type="match status" value="1"/>
</dbReference>
<dbReference type="InterPro" id="IPR000426">
    <property type="entry name" value="Proteasome_asu_N"/>
</dbReference>
<keyword evidence="2 3" id="KW-0647">Proteasome</keyword>
<dbReference type="CDD" id="cd03755">
    <property type="entry name" value="proteasome_alpha_type_7"/>
    <property type="match status" value="1"/>
</dbReference>
<dbReference type="GO" id="GO:0005634">
    <property type="term" value="C:nucleus"/>
    <property type="evidence" value="ECO:0007669"/>
    <property type="project" value="UniProtKB-SubCell"/>
</dbReference>
<accession>A0A9W7XJ14</accession>
<dbReference type="PANTHER" id="PTHR11599">
    <property type="entry name" value="PROTEASOME SUBUNIT ALPHA/BETA"/>
    <property type="match status" value="1"/>
</dbReference>
<dbReference type="SMART" id="SM00948">
    <property type="entry name" value="Proteasome_A_N"/>
    <property type="match status" value="1"/>
</dbReference>
<name>A0A9W7XJ14_9FUNG</name>
<keyword evidence="4" id="KW-0539">Nucleus</keyword>
<gene>
    <name evidence="7" type="primary">PRE6</name>
    <name evidence="7" type="ORF">LPJ64_002781</name>
</gene>